<dbReference type="Gene3D" id="3.40.50.150">
    <property type="entry name" value="Vaccinia Virus protein VP39"/>
    <property type="match status" value="1"/>
</dbReference>
<protein>
    <submittedName>
        <fullName evidence="7">Class I SAM-dependent methyltransferase</fullName>
    </submittedName>
</protein>
<dbReference type="EMBL" id="JAPKNK010000002">
    <property type="protein sequence ID" value="MCX5568435.1"/>
    <property type="molecule type" value="Genomic_DNA"/>
</dbReference>
<dbReference type="Pfam" id="PF05175">
    <property type="entry name" value="MTS"/>
    <property type="match status" value="1"/>
</dbReference>
<keyword evidence="4" id="KW-0808">Transferase</keyword>
<dbReference type="PROSITE" id="PS00092">
    <property type="entry name" value="N6_MTASE"/>
    <property type="match status" value="1"/>
</dbReference>
<reference evidence="7" key="1">
    <citation type="submission" date="2022-11" db="EMBL/GenBank/DDBJ databases">
        <title>Biodiversity and phylogenetic relationships of bacteria.</title>
        <authorList>
            <person name="Machado R.A.R."/>
            <person name="Bhat A."/>
            <person name="Loulou A."/>
            <person name="Kallel S."/>
        </authorList>
    </citation>
    <scope>NUCLEOTIDE SEQUENCE</scope>
    <source>
        <strain evidence="7">K-TC2</strain>
    </source>
</reference>
<evidence type="ECO:0000313" key="8">
    <source>
        <dbReference type="Proteomes" id="UP001144805"/>
    </source>
</evidence>
<dbReference type="RefSeq" id="WP_266337417.1">
    <property type="nucleotide sequence ID" value="NZ_JAPKNK010000002.1"/>
</dbReference>
<evidence type="ECO:0000313" key="7">
    <source>
        <dbReference type="EMBL" id="MCX5568435.1"/>
    </source>
</evidence>
<dbReference type="GO" id="GO:0008757">
    <property type="term" value="F:S-adenosylmethionine-dependent methyltransferase activity"/>
    <property type="evidence" value="ECO:0007669"/>
    <property type="project" value="InterPro"/>
</dbReference>
<name>A0A9X3E831_9HYPH</name>
<dbReference type="InterPro" id="IPR002052">
    <property type="entry name" value="DNA_methylase_N6_adenine_CS"/>
</dbReference>
<evidence type="ECO:0000259" key="6">
    <source>
        <dbReference type="Pfam" id="PF05175"/>
    </source>
</evidence>
<keyword evidence="5" id="KW-0949">S-adenosyl-L-methionine</keyword>
<dbReference type="GO" id="GO:0008170">
    <property type="term" value="F:N-methyltransferase activity"/>
    <property type="evidence" value="ECO:0007669"/>
    <property type="project" value="UniProtKB-ARBA"/>
</dbReference>
<dbReference type="InterPro" id="IPR007848">
    <property type="entry name" value="Small_mtfrase_dom"/>
</dbReference>
<proteinExistence type="predicted"/>
<dbReference type="Proteomes" id="UP001144805">
    <property type="component" value="Unassembled WGS sequence"/>
</dbReference>
<dbReference type="GO" id="GO:0006364">
    <property type="term" value="P:rRNA processing"/>
    <property type="evidence" value="ECO:0007669"/>
    <property type="project" value="UniProtKB-KW"/>
</dbReference>
<dbReference type="PANTHER" id="PTHR47816:SF4">
    <property type="entry name" value="RIBOSOMAL RNA SMALL SUBUNIT METHYLTRANSFERASE C"/>
    <property type="match status" value="1"/>
</dbReference>
<evidence type="ECO:0000256" key="1">
    <source>
        <dbReference type="ARBA" id="ARBA00022490"/>
    </source>
</evidence>
<organism evidence="7 8">
    <name type="scientific">Kaistia nematophila</name>
    <dbReference type="NCBI Taxonomy" id="2994654"/>
    <lineage>
        <taxon>Bacteria</taxon>
        <taxon>Pseudomonadati</taxon>
        <taxon>Pseudomonadota</taxon>
        <taxon>Alphaproteobacteria</taxon>
        <taxon>Hyphomicrobiales</taxon>
        <taxon>Kaistiaceae</taxon>
        <taxon>Kaistia</taxon>
    </lineage>
</organism>
<dbReference type="AlphaFoldDB" id="A0A9X3E831"/>
<accession>A0A9X3E831</accession>
<evidence type="ECO:0000256" key="4">
    <source>
        <dbReference type="ARBA" id="ARBA00022679"/>
    </source>
</evidence>
<keyword evidence="3 7" id="KW-0489">Methyltransferase</keyword>
<evidence type="ECO:0000256" key="2">
    <source>
        <dbReference type="ARBA" id="ARBA00022552"/>
    </source>
</evidence>
<dbReference type="CDD" id="cd02440">
    <property type="entry name" value="AdoMet_MTases"/>
    <property type="match status" value="1"/>
</dbReference>
<comment type="caution">
    <text evidence="7">The sequence shown here is derived from an EMBL/GenBank/DDBJ whole genome shotgun (WGS) entry which is preliminary data.</text>
</comment>
<sequence>MNQEATTGVYGNPPAELADVPREAVQFSPLMPGSAALERCAEGSLAGMVMLAPPGTIERRHDIALALRALQPGAQLTVMAPKDKGGSRLAKELKAFGCEMSETALRHHRILVGPRPEDLSLLAEAIAEGSMRLVEETGLWSQPGVFSWNRVDPGSALLLKHLPQLSGRGADLGCGVGYLARAVMEMPAVELLAMVDIDRRAVEAAAKNITDPRATMTWADVRKAGTIPEGLDFIVMNPPFHDGGAEDRSLGQAFVRRAAESLRKGGRLWLTANRHLPYEDHLKTLFARADLVAEAEGFKIYEARK</sequence>
<dbReference type="SUPFAM" id="SSF53335">
    <property type="entry name" value="S-adenosyl-L-methionine-dependent methyltransferases"/>
    <property type="match status" value="1"/>
</dbReference>
<dbReference type="GO" id="GO:0003676">
    <property type="term" value="F:nucleic acid binding"/>
    <property type="evidence" value="ECO:0007669"/>
    <property type="project" value="InterPro"/>
</dbReference>
<gene>
    <name evidence="7" type="ORF">OSH07_04445</name>
</gene>
<evidence type="ECO:0000256" key="3">
    <source>
        <dbReference type="ARBA" id="ARBA00022603"/>
    </source>
</evidence>
<dbReference type="InterPro" id="IPR029063">
    <property type="entry name" value="SAM-dependent_MTases_sf"/>
</dbReference>
<keyword evidence="2" id="KW-0698">rRNA processing</keyword>
<feature type="domain" description="Methyltransferase small" evidence="6">
    <location>
        <begin position="138"/>
        <end position="302"/>
    </location>
</feature>
<evidence type="ECO:0000256" key="5">
    <source>
        <dbReference type="ARBA" id="ARBA00022691"/>
    </source>
</evidence>
<dbReference type="PANTHER" id="PTHR47816">
    <property type="entry name" value="RIBOSOMAL RNA SMALL SUBUNIT METHYLTRANSFERASE C"/>
    <property type="match status" value="1"/>
</dbReference>
<keyword evidence="1" id="KW-0963">Cytoplasm</keyword>
<dbReference type="GO" id="GO:0032259">
    <property type="term" value="P:methylation"/>
    <property type="evidence" value="ECO:0007669"/>
    <property type="project" value="UniProtKB-KW"/>
</dbReference>
<keyword evidence="8" id="KW-1185">Reference proteome</keyword>
<dbReference type="InterPro" id="IPR046977">
    <property type="entry name" value="RsmC/RlmG"/>
</dbReference>